<dbReference type="GO" id="GO:0004519">
    <property type="term" value="F:endonuclease activity"/>
    <property type="evidence" value="ECO:0007669"/>
    <property type="project" value="UniProtKB-KW"/>
</dbReference>
<dbReference type="Pfam" id="PF20297">
    <property type="entry name" value="MSSS"/>
    <property type="match status" value="1"/>
</dbReference>
<reference evidence="11 12" key="1">
    <citation type="submission" date="2017-11" db="EMBL/GenBank/DDBJ databases">
        <title>Draft Genome Sequence of Lactobacillus curieae NBRC 111893 isolated from Koso, a Japanese sugar-Vegetable Fermented Beverage.</title>
        <authorList>
            <person name="Chiou T.Y."/>
            <person name="Oshima K."/>
            <person name="Suda W."/>
            <person name="Hattori M."/>
            <person name="Takahashi T."/>
        </authorList>
    </citation>
    <scope>NUCLEOTIDE SEQUENCE [LARGE SCALE GENOMIC DNA]</scope>
    <source>
        <strain evidence="11 12">NBRC111893</strain>
    </source>
</reference>
<dbReference type="SUPFAM" id="SSF52540">
    <property type="entry name" value="P-loop containing nucleoside triphosphate hydrolases"/>
    <property type="match status" value="1"/>
</dbReference>
<keyword evidence="5" id="KW-0378">Hydrolase</keyword>
<proteinExistence type="predicted"/>
<dbReference type="NCBIfam" id="TIGR01069">
    <property type="entry name" value="mutS2"/>
    <property type="match status" value="1"/>
</dbReference>
<dbReference type="Proteomes" id="UP000286974">
    <property type="component" value="Unassembled WGS sequence"/>
</dbReference>
<evidence type="ECO:0000256" key="1">
    <source>
        <dbReference type="ARBA" id="ARBA00022722"/>
    </source>
</evidence>
<dbReference type="SUPFAM" id="SSF160443">
    <property type="entry name" value="SMR domain-like"/>
    <property type="match status" value="1"/>
</dbReference>
<dbReference type="Pfam" id="PF01713">
    <property type="entry name" value="Smr"/>
    <property type="match status" value="1"/>
</dbReference>
<keyword evidence="7" id="KW-0694">RNA-binding</keyword>
<dbReference type="PROSITE" id="PS00486">
    <property type="entry name" value="DNA_MISMATCH_REPAIR_2"/>
    <property type="match status" value="1"/>
</dbReference>
<dbReference type="InterPro" id="IPR002625">
    <property type="entry name" value="Smr_dom"/>
</dbReference>
<comment type="caution">
    <text evidence="11">The sequence shown here is derived from an EMBL/GenBank/DDBJ whole genome shotgun (WGS) entry which is preliminary data.</text>
</comment>
<dbReference type="GO" id="GO:0019843">
    <property type="term" value="F:rRNA binding"/>
    <property type="evidence" value="ECO:0007669"/>
    <property type="project" value="UniProtKB-KW"/>
</dbReference>
<dbReference type="InterPro" id="IPR027417">
    <property type="entry name" value="P-loop_NTPase"/>
</dbReference>
<dbReference type="InterPro" id="IPR046893">
    <property type="entry name" value="MSSS"/>
</dbReference>
<dbReference type="GO" id="GO:0030983">
    <property type="term" value="F:mismatched DNA binding"/>
    <property type="evidence" value="ECO:0007669"/>
    <property type="project" value="InterPro"/>
</dbReference>
<dbReference type="Gene3D" id="3.30.1370.110">
    <property type="match status" value="1"/>
</dbReference>
<dbReference type="GO" id="GO:0045910">
    <property type="term" value="P:negative regulation of DNA recombination"/>
    <property type="evidence" value="ECO:0007669"/>
    <property type="project" value="InterPro"/>
</dbReference>
<dbReference type="GO" id="GO:0006298">
    <property type="term" value="P:mismatch repair"/>
    <property type="evidence" value="ECO:0007669"/>
    <property type="project" value="InterPro"/>
</dbReference>
<keyword evidence="8" id="KW-0238">DNA-binding</keyword>
<feature type="coiled-coil region" evidence="9">
    <location>
        <begin position="247"/>
        <end position="331"/>
    </location>
</feature>
<evidence type="ECO:0000256" key="6">
    <source>
        <dbReference type="ARBA" id="ARBA00022840"/>
    </source>
</evidence>
<keyword evidence="2" id="KW-0699">rRNA-binding</keyword>
<keyword evidence="4" id="KW-0255">Endonuclease</keyword>
<dbReference type="InterPro" id="IPR045076">
    <property type="entry name" value="MutS"/>
</dbReference>
<keyword evidence="1" id="KW-0540">Nuclease</keyword>
<evidence type="ECO:0000256" key="7">
    <source>
        <dbReference type="ARBA" id="ARBA00022884"/>
    </source>
</evidence>
<dbReference type="Gene3D" id="3.40.50.300">
    <property type="entry name" value="P-loop containing nucleotide triphosphate hydrolases"/>
    <property type="match status" value="1"/>
</dbReference>
<name>A0A401FLT7_9LACO</name>
<evidence type="ECO:0000256" key="9">
    <source>
        <dbReference type="SAM" id="Coils"/>
    </source>
</evidence>
<keyword evidence="12" id="KW-1185">Reference proteome</keyword>
<evidence type="ECO:0000313" key="12">
    <source>
        <dbReference type="Proteomes" id="UP000286974"/>
    </source>
</evidence>
<dbReference type="PANTHER" id="PTHR48466:SF2">
    <property type="entry name" value="OS10G0509000 PROTEIN"/>
    <property type="match status" value="1"/>
</dbReference>
<feature type="domain" description="Smr" evidence="10">
    <location>
        <begin position="444"/>
        <end position="519"/>
    </location>
</feature>
<dbReference type="SMART" id="SM00463">
    <property type="entry name" value="SMR"/>
    <property type="match status" value="1"/>
</dbReference>
<dbReference type="InterPro" id="IPR005747">
    <property type="entry name" value="MutS2"/>
</dbReference>
<dbReference type="AlphaFoldDB" id="A0A401FLT7"/>
<organism evidence="11 12">
    <name type="scientific">Lentilactobacillus kosonis</name>
    <dbReference type="NCBI Taxonomy" id="2810561"/>
    <lineage>
        <taxon>Bacteria</taxon>
        <taxon>Bacillati</taxon>
        <taxon>Bacillota</taxon>
        <taxon>Bacilli</taxon>
        <taxon>Lactobacillales</taxon>
        <taxon>Lactobacillaceae</taxon>
        <taxon>Lentilactobacillus</taxon>
    </lineage>
</organism>
<dbReference type="GO" id="GO:0140664">
    <property type="term" value="F:ATP-dependent DNA damage sensor activity"/>
    <property type="evidence" value="ECO:0007669"/>
    <property type="project" value="InterPro"/>
</dbReference>
<keyword evidence="3" id="KW-0547">Nucleotide-binding</keyword>
<evidence type="ECO:0000259" key="10">
    <source>
        <dbReference type="PROSITE" id="PS50828"/>
    </source>
</evidence>
<accession>A0A401FLT7</accession>
<gene>
    <name evidence="11" type="ORF">NBRC111893_1327</name>
</gene>
<dbReference type="STRING" id="1138822.PL11_009795"/>
<keyword evidence="9" id="KW-0175">Coiled coil</keyword>
<sequence length="519" mass="57032">MHLMGHLDFVNAKAKYAHEIKATLPMLSIDNEVSLRKARHPLIDINKVVPNDITIGTDYRSIIVTGPNTGGKTITIKTIGLIQLMGQSGLFITANEESQIGIFDDVFADIGDDQSIEANLSTFSSHLDNIISILDNITDKSLVLLDELGAGTDPKEGAALAMAIIDAIAAKSSELIATTHYPELKAFAYERSSTINASMEFDVETLKPTYRLMIGVPGQSNALNIAEKLGLSESIIEKARSYTDDANQDINNMIAELTEQTRKARVEAEDLESQLKSANELHAELKSQFEKYQTSKQKLFENAQIEANQVVATAKQQADEIIDDLHKKQAQASQATVKENELMDAKGALNALEVSPNLKKNKVLKREKKKHDFHKGDEVLVKSYGQRGTLIDQQRDGSWEVQLGILKMKIDPNDLEKGQATPEEKTKYQTRVSRTRSSGISPTLDLRGERYEEAMSRLDSYIDSSLLAGYPTVTIIHGKGTGALRNGVNEFLKSHPRVASFGYSAPNAGGDGSTVVKFK</sequence>
<dbReference type="PROSITE" id="PS50828">
    <property type="entry name" value="SMR"/>
    <property type="match status" value="1"/>
</dbReference>
<dbReference type="InterPro" id="IPR036063">
    <property type="entry name" value="Smr_dom_sf"/>
</dbReference>
<evidence type="ECO:0000256" key="5">
    <source>
        <dbReference type="ARBA" id="ARBA00022801"/>
    </source>
</evidence>
<dbReference type="PANTHER" id="PTHR48466">
    <property type="entry name" value="OS10G0509000 PROTEIN-RELATED"/>
    <property type="match status" value="1"/>
</dbReference>
<keyword evidence="6" id="KW-0067">ATP-binding</keyword>
<dbReference type="InterPro" id="IPR000432">
    <property type="entry name" value="DNA_mismatch_repair_MutS_C"/>
</dbReference>
<dbReference type="SMART" id="SM00534">
    <property type="entry name" value="MUTSac"/>
    <property type="match status" value="1"/>
</dbReference>
<dbReference type="GO" id="GO:0005524">
    <property type="term" value="F:ATP binding"/>
    <property type="evidence" value="ECO:0007669"/>
    <property type="project" value="UniProtKB-KW"/>
</dbReference>
<dbReference type="FunFam" id="3.40.50.300:FF:000830">
    <property type="entry name" value="Endonuclease MutS2"/>
    <property type="match status" value="1"/>
</dbReference>
<evidence type="ECO:0000256" key="8">
    <source>
        <dbReference type="ARBA" id="ARBA00023125"/>
    </source>
</evidence>
<protein>
    <submittedName>
        <fullName evidence="11">Recombination inhibitory protein MutS2</fullName>
    </submittedName>
</protein>
<dbReference type="EMBL" id="BEXA01000002">
    <property type="protein sequence ID" value="GAY73181.1"/>
    <property type="molecule type" value="Genomic_DNA"/>
</dbReference>
<dbReference type="Pfam" id="PF00488">
    <property type="entry name" value="MutS_V"/>
    <property type="match status" value="1"/>
</dbReference>
<evidence type="ECO:0000256" key="3">
    <source>
        <dbReference type="ARBA" id="ARBA00022741"/>
    </source>
</evidence>
<evidence type="ECO:0000313" key="11">
    <source>
        <dbReference type="EMBL" id="GAY73181.1"/>
    </source>
</evidence>
<dbReference type="GO" id="GO:0016887">
    <property type="term" value="F:ATP hydrolysis activity"/>
    <property type="evidence" value="ECO:0007669"/>
    <property type="project" value="InterPro"/>
</dbReference>
<evidence type="ECO:0000256" key="4">
    <source>
        <dbReference type="ARBA" id="ARBA00022759"/>
    </source>
</evidence>
<evidence type="ECO:0000256" key="2">
    <source>
        <dbReference type="ARBA" id="ARBA00022730"/>
    </source>
</evidence>